<dbReference type="PIRSF" id="PIRSF008459">
    <property type="entry name" value="UCP008459"/>
    <property type="match status" value="1"/>
</dbReference>
<feature type="domain" description="A9CJY8-like N-terminal" evidence="2">
    <location>
        <begin position="14"/>
        <end position="56"/>
    </location>
</feature>
<reference evidence="3 4" key="1">
    <citation type="submission" date="2016-05" db="EMBL/GenBank/DDBJ databases">
        <title>Microbial solvent formation.</title>
        <authorList>
            <person name="Poehlein A."/>
            <person name="Montoya Solano J.D."/>
            <person name="Flitsch S."/>
            <person name="Krabben P."/>
            <person name="Duerre P."/>
            <person name="Daniel R."/>
        </authorList>
    </citation>
    <scope>NUCLEOTIDE SEQUENCE [LARGE SCALE GENOMIC DNA]</scope>
    <source>
        <strain evidence="3 4">DSM 2619</strain>
    </source>
</reference>
<proteinExistence type="predicted"/>
<dbReference type="Proteomes" id="UP000190890">
    <property type="component" value="Unassembled WGS sequence"/>
</dbReference>
<evidence type="ECO:0000259" key="2">
    <source>
        <dbReference type="Pfam" id="PF21631"/>
    </source>
</evidence>
<accession>A0A1S8SZV5</accession>
<keyword evidence="4" id="KW-1185">Reference proteome</keyword>
<evidence type="ECO:0000313" key="3">
    <source>
        <dbReference type="EMBL" id="OOM71046.1"/>
    </source>
</evidence>
<dbReference type="SUPFAM" id="SSF55021">
    <property type="entry name" value="ACT-like"/>
    <property type="match status" value="2"/>
</dbReference>
<gene>
    <name evidence="3" type="ORF">CLPUN_50380</name>
</gene>
<name>A0A1S8SZV5_9CLOT</name>
<comment type="caution">
    <text evidence="3">The sequence shown here is derived from an EMBL/GenBank/DDBJ whole genome shotgun (WGS) entry which is preliminary data.</text>
</comment>
<sequence>MTSIKLTIKLLKEIYSVCRLNKNDVLPAWAMNGDFFSITKIDDELSIVCSQEKLTHNMHKLGNAQCEKDWRILKVEGPLDFSLVGILASISSLMAKEQICIFALSTYYTDYILVKENDVDAAINVLIKNNYNVIK</sequence>
<feature type="domain" description="CASTOR ACT" evidence="1">
    <location>
        <begin position="66"/>
        <end position="126"/>
    </location>
</feature>
<dbReference type="PANTHER" id="PTHR31131">
    <property type="entry name" value="CHROMOSOME 1, WHOLE GENOME SHOTGUN SEQUENCE"/>
    <property type="match status" value="1"/>
</dbReference>
<dbReference type="PANTHER" id="PTHR31131:SF6">
    <property type="entry name" value="CASTOR ACT DOMAIN-CONTAINING PROTEIN"/>
    <property type="match status" value="1"/>
</dbReference>
<dbReference type="Pfam" id="PF13840">
    <property type="entry name" value="ACT_7"/>
    <property type="match status" value="1"/>
</dbReference>
<dbReference type="AlphaFoldDB" id="A0A1S8SZV5"/>
<organism evidence="3 4">
    <name type="scientific">Clostridium puniceum</name>
    <dbReference type="NCBI Taxonomy" id="29367"/>
    <lineage>
        <taxon>Bacteria</taxon>
        <taxon>Bacillati</taxon>
        <taxon>Bacillota</taxon>
        <taxon>Clostridia</taxon>
        <taxon>Eubacteriales</taxon>
        <taxon>Clostridiaceae</taxon>
        <taxon>Clostridium</taxon>
    </lineage>
</organism>
<dbReference type="Pfam" id="PF21631">
    <property type="entry name" value="A9CJY8-like_N"/>
    <property type="match status" value="1"/>
</dbReference>
<evidence type="ECO:0000313" key="4">
    <source>
        <dbReference type="Proteomes" id="UP000190890"/>
    </source>
</evidence>
<protein>
    <submittedName>
        <fullName evidence="3">Uncharacterized protein</fullName>
    </submittedName>
</protein>
<dbReference type="RefSeq" id="WP_077849927.1">
    <property type="nucleotide sequence ID" value="NZ_LZZM01000234.1"/>
</dbReference>
<evidence type="ECO:0000259" key="1">
    <source>
        <dbReference type="Pfam" id="PF13840"/>
    </source>
</evidence>
<dbReference type="InterPro" id="IPR049447">
    <property type="entry name" value="A9CJY8-like_N"/>
</dbReference>
<dbReference type="InterPro" id="IPR016540">
    <property type="entry name" value="UCP008459"/>
</dbReference>
<dbReference type="EMBL" id="LZZM01000234">
    <property type="protein sequence ID" value="OOM71046.1"/>
    <property type="molecule type" value="Genomic_DNA"/>
</dbReference>
<dbReference type="OrthoDB" id="5615858at2"/>
<dbReference type="InterPro" id="IPR045865">
    <property type="entry name" value="ACT-like_dom_sf"/>
</dbReference>
<dbReference type="Gene3D" id="3.30.2130.10">
    <property type="entry name" value="VC0802-like"/>
    <property type="match status" value="1"/>
</dbReference>
<dbReference type="InterPro" id="IPR051719">
    <property type="entry name" value="CASTOR_mTORC1"/>
</dbReference>
<dbReference type="InterPro" id="IPR027795">
    <property type="entry name" value="CASTOR_ACT_dom"/>
</dbReference>